<dbReference type="GO" id="GO:0005739">
    <property type="term" value="C:mitochondrion"/>
    <property type="evidence" value="ECO:0007669"/>
    <property type="project" value="TreeGrafter"/>
</dbReference>
<evidence type="ECO:0000256" key="5">
    <source>
        <dbReference type="ARBA" id="ARBA00022803"/>
    </source>
</evidence>
<dbReference type="EMBL" id="JADBJN010000003">
    <property type="protein sequence ID" value="KAG5674113.1"/>
    <property type="molecule type" value="Genomic_DNA"/>
</dbReference>
<evidence type="ECO:0000256" key="1">
    <source>
        <dbReference type="ARBA" id="ARBA00004245"/>
    </source>
</evidence>
<keyword evidence="10" id="KW-1185">Reference proteome</keyword>
<dbReference type="Pfam" id="PF21033">
    <property type="entry name" value="RMD1-3"/>
    <property type="match status" value="1"/>
</dbReference>
<dbReference type="GO" id="GO:0097431">
    <property type="term" value="C:mitotic spindle pole"/>
    <property type="evidence" value="ECO:0007669"/>
    <property type="project" value="TreeGrafter"/>
</dbReference>
<keyword evidence="6" id="KW-0206">Cytoskeleton</keyword>
<evidence type="ECO:0000256" key="6">
    <source>
        <dbReference type="ARBA" id="ARBA00023212"/>
    </source>
</evidence>
<evidence type="ECO:0000256" key="7">
    <source>
        <dbReference type="ARBA" id="ARBA00039966"/>
    </source>
</evidence>
<accession>A0A9J6BW07</accession>
<dbReference type="InterPro" id="IPR011990">
    <property type="entry name" value="TPR-like_helical_dom_sf"/>
</dbReference>
<evidence type="ECO:0000256" key="2">
    <source>
        <dbReference type="ARBA" id="ARBA00011375"/>
    </source>
</evidence>
<gene>
    <name evidence="9" type="ORF">PVAND_004098</name>
</gene>
<dbReference type="InterPro" id="IPR049039">
    <property type="entry name" value="RMD1-3_a_helical_rpt"/>
</dbReference>
<dbReference type="GO" id="GO:0005876">
    <property type="term" value="C:spindle microtubule"/>
    <property type="evidence" value="ECO:0007669"/>
    <property type="project" value="TreeGrafter"/>
</dbReference>
<name>A0A9J6BW07_POLVA</name>
<keyword evidence="3" id="KW-0963">Cytoplasm</keyword>
<reference evidence="9" key="1">
    <citation type="submission" date="2021-03" db="EMBL/GenBank/DDBJ databases">
        <title>Chromosome level genome of the anhydrobiotic midge Polypedilum vanderplanki.</title>
        <authorList>
            <person name="Yoshida Y."/>
            <person name="Kikawada T."/>
            <person name="Gusev O."/>
        </authorList>
    </citation>
    <scope>NUCLEOTIDE SEQUENCE</scope>
    <source>
        <strain evidence="9">NIAS01</strain>
        <tissue evidence="9">Whole body or cell culture</tissue>
    </source>
</reference>
<dbReference type="PANTHER" id="PTHR16056:SF16">
    <property type="entry name" value="REGULATOR OF MICROTUBULE DYNAMICS PROTEIN 1"/>
    <property type="match status" value="1"/>
</dbReference>
<dbReference type="PANTHER" id="PTHR16056">
    <property type="entry name" value="REGULATOR OF MICROTUBULE DYNAMICS PROTEIN"/>
    <property type="match status" value="1"/>
</dbReference>
<dbReference type="GO" id="GO:0008017">
    <property type="term" value="F:microtubule binding"/>
    <property type="evidence" value="ECO:0007669"/>
    <property type="project" value="TreeGrafter"/>
</dbReference>
<comment type="subcellular location">
    <subcellularLocation>
        <location evidence="1">Cytoplasm</location>
        <location evidence="1">Cytoskeleton</location>
    </subcellularLocation>
</comment>
<evidence type="ECO:0000256" key="3">
    <source>
        <dbReference type="ARBA" id="ARBA00022490"/>
    </source>
</evidence>
<keyword evidence="5" id="KW-0802">TPR repeat</keyword>
<evidence type="ECO:0000313" key="9">
    <source>
        <dbReference type="EMBL" id="KAG5674113.1"/>
    </source>
</evidence>
<protein>
    <recommendedName>
        <fullName evidence="7">Regulator of microtubule dynamics protein 1</fullName>
    </recommendedName>
    <alternativeName>
        <fullName evidence="8">Protein FAM82B</fullName>
    </alternativeName>
</protein>
<proteinExistence type="predicted"/>
<dbReference type="SUPFAM" id="SSF48452">
    <property type="entry name" value="TPR-like"/>
    <property type="match status" value="2"/>
</dbReference>
<dbReference type="AlphaFoldDB" id="A0A9J6BW07"/>
<evidence type="ECO:0000313" key="10">
    <source>
        <dbReference type="Proteomes" id="UP001107558"/>
    </source>
</evidence>
<dbReference type="OrthoDB" id="69711at2759"/>
<dbReference type="Proteomes" id="UP001107558">
    <property type="component" value="Chromosome 3"/>
</dbReference>
<keyword evidence="4" id="KW-0677">Repeat</keyword>
<evidence type="ECO:0000256" key="8">
    <source>
        <dbReference type="ARBA" id="ARBA00041958"/>
    </source>
</evidence>
<dbReference type="Gene3D" id="1.25.40.10">
    <property type="entry name" value="Tetratricopeptide repeat domain"/>
    <property type="match status" value="1"/>
</dbReference>
<organism evidence="9 10">
    <name type="scientific">Polypedilum vanderplanki</name>
    <name type="common">Sleeping chironomid midge</name>
    <dbReference type="NCBI Taxonomy" id="319348"/>
    <lineage>
        <taxon>Eukaryota</taxon>
        <taxon>Metazoa</taxon>
        <taxon>Ecdysozoa</taxon>
        <taxon>Arthropoda</taxon>
        <taxon>Hexapoda</taxon>
        <taxon>Insecta</taxon>
        <taxon>Pterygota</taxon>
        <taxon>Neoptera</taxon>
        <taxon>Endopterygota</taxon>
        <taxon>Diptera</taxon>
        <taxon>Nematocera</taxon>
        <taxon>Chironomoidea</taxon>
        <taxon>Chironomidae</taxon>
        <taxon>Chironominae</taxon>
        <taxon>Polypedilum</taxon>
        <taxon>Polypedilum</taxon>
    </lineage>
</organism>
<comment type="subunit">
    <text evidence="2">Interacts with microtubules.</text>
</comment>
<comment type="caution">
    <text evidence="9">The sequence shown here is derived from an EMBL/GenBank/DDBJ whole genome shotgun (WGS) entry which is preliminary data.</text>
</comment>
<sequence length="230" mass="26592">MVDLKSEIAHADKLFDEDKLEETIEYLKNLDQSNVQILWRLARAHYQLAKAVTNKYEKSELIKNGFEYSSESLKVDEKCAEANCFFACLLDAISELHGLRERAMRLKDIKRHIVRSVELNPDFAVGQYALGRFLYEIADLAWYKRKIVEAVFAKPPDASYEEALEHFLMAEKIEPDFYSINKLMTAKSYIALKDYASAKTFLIKAASIKIKNDEDEKCVKEAKLLLTKYN</sequence>
<evidence type="ECO:0000256" key="4">
    <source>
        <dbReference type="ARBA" id="ARBA00022737"/>
    </source>
</evidence>